<feature type="binding site" evidence="16">
    <location>
        <position position="94"/>
    </location>
    <ligand>
        <name>Mg(2+)</name>
        <dbReference type="ChEBI" id="CHEBI:18420"/>
    </ligand>
</feature>
<dbReference type="NCBIfam" id="NF002677">
    <property type="entry name" value="PRK02406.1"/>
    <property type="match status" value="1"/>
</dbReference>
<dbReference type="SUPFAM" id="SSF56672">
    <property type="entry name" value="DNA/RNA polymerases"/>
    <property type="match status" value="1"/>
</dbReference>
<comment type="cofactor">
    <cofactor evidence="16">
        <name>Mg(2+)</name>
        <dbReference type="ChEBI" id="CHEBI:18420"/>
    </cofactor>
    <text evidence="16">Binds 2 magnesium ions per subunit.</text>
</comment>
<dbReference type="AlphaFoldDB" id="A0A2D0NED4"/>
<dbReference type="FunFam" id="3.30.1490.100:FF:000004">
    <property type="entry name" value="DNA polymerase IV"/>
    <property type="match status" value="1"/>
</dbReference>
<keyword evidence="9 16" id="KW-0479">Metal-binding</keyword>
<keyword evidence="7 16" id="KW-0548">Nucleotidyltransferase</keyword>
<organism evidence="18 19">
    <name type="scientific">Flavilitoribacter nigricans (strain ATCC 23147 / DSM 23189 / NBRC 102662 / NCIMB 1420 / SS-2)</name>
    <name type="common">Lewinella nigricans</name>
    <dbReference type="NCBI Taxonomy" id="1122177"/>
    <lineage>
        <taxon>Bacteria</taxon>
        <taxon>Pseudomonadati</taxon>
        <taxon>Bacteroidota</taxon>
        <taxon>Saprospiria</taxon>
        <taxon>Saprospirales</taxon>
        <taxon>Lewinellaceae</taxon>
        <taxon>Flavilitoribacter</taxon>
    </lineage>
</organism>
<comment type="function">
    <text evidence="16">Poorly processive, error-prone DNA polymerase involved in untargeted mutagenesis. Copies undamaged DNA at stalled replication forks, which arise in vivo from mismatched or misaligned primer ends. These misaligned primers can be extended by PolIV. Exhibits no 3'-5' exonuclease (proofreading) activity. May be involved in translesional synthesis, in conjunction with the beta clamp from PolIII.</text>
</comment>
<dbReference type="FunFam" id="3.40.1170.60:FF:000001">
    <property type="entry name" value="DNA polymerase IV"/>
    <property type="match status" value="1"/>
</dbReference>
<dbReference type="GO" id="GO:0005829">
    <property type="term" value="C:cytosol"/>
    <property type="evidence" value="ECO:0007669"/>
    <property type="project" value="TreeGrafter"/>
</dbReference>
<evidence type="ECO:0000256" key="10">
    <source>
        <dbReference type="ARBA" id="ARBA00022763"/>
    </source>
</evidence>
<dbReference type="Gene3D" id="3.30.1490.100">
    <property type="entry name" value="DNA polymerase, Y-family, little finger domain"/>
    <property type="match status" value="1"/>
</dbReference>
<dbReference type="InterPro" id="IPR050116">
    <property type="entry name" value="DNA_polymerase-Y"/>
</dbReference>
<dbReference type="GO" id="GO:0003887">
    <property type="term" value="F:DNA-directed DNA polymerase activity"/>
    <property type="evidence" value="ECO:0007669"/>
    <property type="project" value="UniProtKB-UniRule"/>
</dbReference>
<evidence type="ECO:0000256" key="2">
    <source>
        <dbReference type="ARBA" id="ARBA00010945"/>
    </source>
</evidence>
<keyword evidence="13 16" id="KW-0238">DNA-binding</keyword>
<evidence type="ECO:0000313" key="18">
    <source>
        <dbReference type="EMBL" id="PHN06845.1"/>
    </source>
</evidence>
<dbReference type="Pfam" id="PF00817">
    <property type="entry name" value="IMS"/>
    <property type="match status" value="1"/>
</dbReference>
<sequence length="346" mass="39172">MDAFYASVEQRDDPRLQGRPVAVGGSGNRGVVASASYEARRYGVRSAMPSLTAQRMCPDLIFVKSRFDVYREVSGQIRDIFHRFTDLVEPLSLDEAYLDVTDNKIDMPSATIIAEKIRSLILEETALTASAGVSFNKFLAKIASDINKPNGIKVITPGEALPFLEKLPIGKFHGIGKVTARKMNDMSIFTGADLKKWTEIDLVRRFGKVGRHYFRIVRADDYREVNPNRIRKSIGAERTYKEDLTEITAMKEKLTYLAGVVHAYMAKADNYGRTVTIKIKSSDFKIITRSRSFQQEVRQLDDLVQITHDLLENNQEEIDRVRLLGVSISNLMREHDGLGIQLEFDF</sequence>
<feature type="domain" description="UmuC" evidence="17">
    <location>
        <begin position="1"/>
        <end position="176"/>
    </location>
</feature>
<keyword evidence="8 16" id="KW-0235">DNA replication</keyword>
<evidence type="ECO:0000256" key="5">
    <source>
        <dbReference type="ARBA" id="ARBA00022490"/>
    </source>
</evidence>
<dbReference type="InterPro" id="IPR017961">
    <property type="entry name" value="DNA_pol_Y-fam_little_finger"/>
</dbReference>
<dbReference type="PANTHER" id="PTHR11076:SF33">
    <property type="entry name" value="DNA POLYMERASE KAPPA"/>
    <property type="match status" value="1"/>
</dbReference>
<dbReference type="Gene3D" id="3.40.1170.60">
    <property type="match status" value="1"/>
</dbReference>
<dbReference type="InterPro" id="IPR022880">
    <property type="entry name" value="DNApol_IV"/>
</dbReference>
<accession>A0A2D0NED4</accession>
<evidence type="ECO:0000256" key="6">
    <source>
        <dbReference type="ARBA" id="ARBA00022679"/>
    </source>
</evidence>
<dbReference type="HAMAP" id="MF_01113">
    <property type="entry name" value="DNApol_IV"/>
    <property type="match status" value="1"/>
</dbReference>
<evidence type="ECO:0000256" key="12">
    <source>
        <dbReference type="ARBA" id="ARBA00022932"/>
    </source>
</evidence>
<keyword evidence="6 16" id="KW-0808">Transferase</keyword>
<dbReference type="GO" id="GO:0009432">
    <property type="term" value="P:SOS response"/>
    <property type="evidence" value="ECO:0007669"/>
    <property type="project" value="UniProtKB-ARBA"/>
</dbReference>
<dbReference type="PANTHER" id="PTHR11076">
    <property type="entry name" value="DNA REPAIR POLYMERASE UMUC / TRANSFERASE FAMILY MEMBER"/>
    <property type="match status" value="1"/>
</dbReference>
<comment type="caution">
    <text evidence="18">The sequence shown here is derived from an EMBL/GenBank/DDBJ whole genome shotgun (WGS) entry which is preliminary data.</text>
</comment>
<evidence type="ECO:0000256" key="1">
    <source>
        <dbReference type="ARBA" id="ARBA00004496"/>
    </source>
</evidence>
<dbReference type="InterPro" id="IPR043502">
    <property type="entry name" value="DNA/RNA_pol_sf"/>
</dbReference>
<dbReference type="SUPFAM" id="SSF100879">
    <property type="entry name" value="Lesion bypass DNA polymerase (Y-family), little finger domain"/>
    <property type="match status" value="1"/>
</dbReference>
<name>A0A2D0NED4_FLAN2</name>
<dbReference type="InterPro" id="IPR001126">
    <property type="entry name" value="UmuC"/>
</dbReference>
<dbReference type="FunFam" id="1.10.150.20:FF:000019">
    <property type="entry name" value="DNA polymerase IV"/>
    <property type="match status" value="1"/>
</dbReference>
<dbReference type="Gene3D" id="3.30.70.270">
    <property type="match status" value="2"/>
</dbReference>
<keyword evidence="10 16" id="KW-0227">DNA damage</keyword>
<evidence type="ECO:0000256" key="4">
    <source>
        <dbReference type="ARBA" id="ARBA00022457"/>
    </source>
</evidence>
<dbReference type="GO" id="GO:0006281">
    <property type="term" value="P:DNA repair"/>
    <property type="evidence" value="ECO:0007669"/>
    <property type="project" value="UniProtKB-UniRule"/>
</dbReference>
<evidence type="ECO:0000256" key="16">
    <source>
        <dbReference type="HAMAP-Rule" id="MF_01113"/>
    </source>
</evidence>
<comment type="subunit">
    <text evidence="3 16">Monomer.</text>
</comment>
<dbReference type="InterPro" id="IPR036775">
    <property type="entry name" value="DNA_pol_Y-fam_lit_finger_sf"/>
</dbReference>
<evidence type="ECO:0000313" key="19">
    <source>
        <dbReference type="Proteomes" id="UP000223913"/>
    </source>
</evidence>
<evidence type="ECO:0000256" key="3">
    <source>
        <dbReference type="ARBA" id="ARBA00011245"/>
    </source>
</evidence>
<dbReference type="OrthoDB" id="9808813at2"/>
<feature type="site" description="Substrate discrimination" evidence="16">
    <location>
        <position position="5"/>
    </location>
</feature>
<dbReference type="GO" id="GO:0003684">
    <property type="term" value="F:damaged DNA binding"/>
    <property type="evidence" value="ECO:0007669"/>
    <property type="project" value="InterPro"/>
</dbReference>
<evidence type="ECO:0000256" key="9">
    <source>
        <dbReference type="ARBA" id="ARBA00022723"/>
    </source>
</evidence>
<dbReference type="EMBL" id="PDUD01000017">
    <property type="protein sequence ID" value="PHN06845.1"/>
    <property type="molecule type" value="Genomic_DNA"/>
</dbReference>
<proteinExistence type="inferred from homology"/>
<keyword evidence="19" id="KW-1185">Reference proteome</keyword>
<dbReference type="GO" id="GO:0006261">
    <property type="term" value="P:DNA-templated DNA replication"/>
    <property type="evidence" value="ECO:0007669"/>
    <property type="project" value="UniProtKB-UniRule"/>
</dbReference>
<evidence type="ECO:0000259" key="17">
    <source>
        <dbReference type="PROSITE" id="PS50173"/>
    </source>
</evidence>
<dbReference type="EC" id="2.7.7.7" evidence="16"/>
<dbReference type="CDD" id="cd03586">
    <property type="entry name" value="PolY_Pol_IV_kappa"/>
    <property type="match status" value="1"/>
</dbReference>
<dbReference type="InterPro" id="IPR043128">
    <property type="entry name" value="Rev_trsase/Diguanyl_cyclase"/>
</dbReference>
<keyword evidence="11 16" id="KW-0460">Magnesium</keyword>
<evidence type="ECO:0000256" key="8">
    <source>
        <dbReference type="ARBA" id="ARBA00022705"/>
    </source>
</evidence>
<protein>
    <recommendedName>
        <fullName evidence="16">DNA polymerase IV</fullName>
        <shortName evidence="16">Pol IV</shortName>
        <ecNumber evidence="16">2.7.7.7</ecNumber>
    </recommendedName>
</protein>
<comment type="subcellular location">
    <subcellularLocation>
        <location evidence="1 16">Cytoplasm</location>
    </subcellularLocation>
</comment>
<dbReference type="PROSITE" id="PS50173">
    <property type="entry name" value="UMUC"/>
    <property type="match status" value="1"/>
</dbReference>
<keyword evidence="12 16" id="KW-0239">DNA-directed DNA polymerase</keyword>
<gene>
    <name evidence="16" type="primary">dinB</name>
    <name evidence="18" type="ORF">CRP01_09815</name>
</gene>
<evidence type="ECO:0000256" key="14">
    <source>
        <dbReference type="ARBA" id="ARBA00023204"/>
    </source>
</evidence>
<dbReference type="GO" id="GO:0042276">
    <property type="term" value="P:error-prone translesion synthesis"/>
    <property type="evidence" value="ECO:0007669"/>
    <property type="project" value="TreeGrafter"/>
</dbReference>
<dbReference type="Gene3D" id="1.10.150.20">
    <property type="entry name" value="5' to 3' exonuclease, C-terminal subdomain"/>
    <property type="match status" value="1"/>
</dbReference>
<keyword evidence="14 16" id="KW-0234">DNA repair</keyword>
<reference evidence="18 19" key="1">
    <citation type="submission" date="2017-10" db="EMBL/GenBank/DDBJ databases">
        <title>The draft genome sequence of Lewinella nigricans NBRC 102662.</title>
        <authorList>
            <person name="Wang K."/>
        </authorList>
    </citation>
    <scope>NUCLEOTIDE SEQUENCE [LARGE SCALE GENOMIC DNA]</scope>
    <source>
        <strain evidence="18 19">NBRC 102662</strain>
    </source>
</reference>
<comment type="caution">
    <text evidence="16">Lacks conserved residue(s) required for the propagation of feature annotation.</text>
</comment>
<comment type="catalytic activity">
    <reaction evidence="15 16">
        <text>DNA(n) + a 2'-deoxyribonucleoside 5'-triphosphate = DNA(n+1) + diphosphate</text>
        <dbReference type="Rhea" id="RHEA:22508"/>
        <dbReference type="Rhea" id="RHEA-COMP:17339"/>
        <dbReference type="Rhea" id="RHEA-COMP:17340"/>
        <dbReference type="ChEBI" id="CHEBI:33019"/>
        <dbReference type="ChEBI" id="CHEBI:61560"/>
        <dbReference type="ChEBI" id="CHEBI:173112"/>
        <dbReference type="EC" id="2.7.7.7"/>
    </reaction>
</comment>
<dbReference type="Pfam" id="PF11799">
    <property type="entry name" value="IMS_C"/>
    <property type="match status" value="1"/>
</dbReference>
<comment type="similarity">
    <text evidence="2 16">Belongs to the DNA polymerase type-Y family.</text>
</comment>
<dbReference type="Pfam" id="PF11798">
    <property type="entry name" value="IMS_HHH"/>
    <property type="match status" value="1"/>
</dbReference>
<feature type="active site" evidence="16">
    <location>
        <position position="95"/>
    </location>
</feature>
<evidence type="ECO:0000256" key="13">
    <source>
        <dbReference type="ARBA" id="ARBA00023125"/>
    </source>
</evidence>
<evidence type="ECO:0000256" key="15">
    <source>
        <dbReference type="ARBA" id="ARBA00049244"/>
    </source>
</evidence>
<dbReference type="GO" id="GO:0000287">
    <property type="term" value="F:magnesium ion binding"/>
    <property type="evidence" value="ECO:0007669"/>
    <property type="project" value="UniProtKB-UniRule"/>
</dbReference>
<dbReference type="InterPro" id="IPR024728">
    <property type="entry name" value="PolY_HhH_motif"/>
</dbReference>
<evidence type="ECO:0000256" key="11">
    <source>
        <dbReference type="ARBA" id="ARBA00022842"/>
    </source>
</evidence>
<keyword evidence="5 16" id="KW-0963">Cytoplasm</keyword>
<dbReference type="Proteomes" id="UP000223913">
    <property type="component" value="Unassembled WGS sequence"/>
</dbReference>
<keyword evidence="4 16" id="KW-0515">Mutator protein</keyword>
<evidence type="ECO:0000256" key="7">
    <source>
        <dbReference type="ARBA" id="ARBA00022695"/>
    </source>
</evidence>